<keyword evidence="4 9" id="KW-0227">DNA damage</keyword>
<organism evidence="13">
    <name type="scientific">Callorhinchus milii</name>
    <name type="common">Ghost shark</name>
    <dbReference type="NCBI Taxonomy" id="7868"/>
    <lineage>
        <taxon>Eukaryota</taxon>
        <taxon>Metazoa</taxon>
        <taxon>Chordata</taxon>
        <taxon>Craniata</taxon>
        <taxon>Vertebrata</taxon>
        <taxon>Chondrichthyes</taxon>
        <taxon>Holocephali</taxon>
        <taxon>Chimaeriformes</taxon>
        <taxon>Callorhinchidae</taxon>
        <taxon>Callorhinchus</taxon>
    </lineage>
</organism>
<dbReference type="GO" id="GO:0006310">
    <property type="term" value="P:DNA recombination"/>
    <property type="evidence" value="ECO:0007669"/>
    <property type="project" value="UniProtKB-UniRule"/>
</dbReference>
<dbReference type="EMBL" id="JW871954">
    <property type="protein sequence ID" value="AFP04472.1"/>
    <property type="molecule type" value="mRNA"/>
</dbReference>
<evidence type="ECO:0000256" key="5">
    <source>
        <dbReference type="ARBA" id="ARBA00022895"/>
    </source>
</evidence>
<keyword evidence="7 9" id="KW-0234">DNA repair</keyword>
<keyword evidence="8 9" id="KW-0539">Nucleus</keyword>
<comment type="subunit">
    <text evidence="9">Component of the SMC5-SMC6 complex.</text>
</comment>
<evidence type="ECO:0000256" key="7">
    <source>
        <dbReference type="ARBA" id="ARBA00023204"/>
    </source>
</evidence>
<comment type="subcellular location">
    <subcellularLocation>
        <location evidence="2">Chromosome</location>
        <location evidence="2">Telomere</location>
    </subcellularLocation>
    <subcellularLocation>
        <location evidence="1 9">Nucleus</location>
    </subcellularLocation>
</comment>
<feature type="non-terminal residue" evidence="13">
    <location>
        <position position="1"/>
    </location>
</feature>
<comment type="function">
    <text evidence="9">Component of the SMC5-SMC6 complex, that promotes sister chromatid alignment after DNA damage and facilitates double-stranded DNA breaks (DSBs) repair via homologous recombination between sister chromatids.</text>
</comment>
<dbReference type="PANTHER" id="PTHR16140:SF0">
    <property type="entry name" value="NON-STRUCTURAL MAINTENANCE OF CHROMOSOMES ELEMENT 4"/>
    <property type="match status" value="1"/>
</dbReference>
<dbReference type="InterPro" id="IPR029225">
    <property type="entry name" value="Nse4_Nse3-bd"/>
</dbReference>
<accession>V9L018</accession>
<sequence length="366" mass="41887">WGRHHTGASKMSESRSRGRSLQQPPSPPTSSCTSNSVAARGRTNSIVSECTEDEEGSDAIMYGARDDDPSGRRVLRLQYRELINTVQQNREDMIRPSSNKLTEALEEANKLFSNVRQTREAALDAQFLVLATNLGQEKANQLHTDMMVFDPSVFTEQLLTFMGLNRLEAGESDEDEAAGWLPKDAWTKLGKETEKYLKRAPTFHYMLGSFKAEPPAPRQKIERQKRVPNQEERRIMPTQLKKMDECHQEATEKEVERILGLLQQYFKAEPETPINFFDFVIDPHSFPRTVENIFHVSFIVRDGFAALKLDQDKLPIIEPVSESMDNDGPQHQRQQMVISLSPQEWRDIIDTFEITEAMIPGIQHKE</sequence>
<evidence type="ECO:0000259" key="11">
    <source>
        <dbReference type="Pfam" id="PF08743"/>
    </source>
</evidence>
<name>V9L018_CALMI</name>
<dbReference type="GO" id="GO:0005634">
    <property type="term" value="C:nucleus"/>
    <property type="evidence" value="ECO:0007669"/>
    <property type="project" value="UniProtKB-SubCell"/>
</dbReference>
<keyword evidence="5" id="KW-0779">Telomere</keyword>
<dbReference type="AlphaFoldDB" id="V9L018"/>
<evidence type="ECO:0000256" key="2">
    <source>
        <dbReference type="ARBA" id="ARBA00004574"/>
    </source>
</evidence>
<feature type="domain" description="Nse4/EID protein Nse3/MAGE-binding" evidence="12">
    <location>
        <begin position="124"/>
        <end position="176"/>
    </location>
</feature>
<evidence type="ECO:0000256" key="3">
    <source>
        <dbReference type="ARBA" id="ARBA00008997"/>
    </source>
</evidence>
<comment type="similarity">
    <text evidence="3 9">Belongs to the NSE4 family.</text>
</comment>
<evidence type="ECO:0000313" key="13">
    <source>
        <dbReference type="EMBL" id="AFP04472.1"/>
    </source>
</evidence>
<dbReference type="Pfam" id="PF08743">
    <property type="entry name" value="Nse4_C"/>
    <property type="match status" value="1"/>
</dbReference>
<evidence type="ECO:0000256" key="10">
    <source>
        <dbReference type="SAM" id="MobiDB-lite"/>
    </source>
</evidence>
<protein>
    <recommendedName>
        <fullName evidence="9">Non-structural maintenance of chromosomes element 4</fullName>
    </recommendedName>
</protein>
<evidence type="ECO:0000256" key="6">
    <source>
        <dbReference type="ARBA" id="ARBA00023172"/>
    </source>
</evidence>
<reference evidence="13" key="1">
    <citation type="journal article" date="2014" name="Nature">
        <title>Elephant shark genome provides unique insights into gnathostome evolution.</title>
        <authorList>
            <consortium name="International Elephant Shark Genome Sequencing Consortium"/>
            <person name="Venkatesh B."/>
            <person name="Lee A.P."/>
            <person name="Ravi V."/>
            <person name="Maurya A.K."/>
            <person name="Lian M.M."/>
            <person name="Swann J.B."/>
            <person name="Ohta Y."/>
            <person name="Flajnik M.F."/>
            <person name="Sutoh Y."/>
            <person name="Kasahara M."/>
            <person name="Hoon S."/>
            <person name="Gangu V."/>
            <person name="Roy S.W."/>
            <person name="Irimia M."/>
            <person name="Korzh V."/>
            <person name="Kondrychyn I."/>
            <person name="Lim Z.W."/>
            <person name="Tay B.H."/>
            <person name="Tohari S."/>
            <person name="Kong K.W."/>
            <person name="Ho S."/>
            <person name="Lorente-Galdos B."/>
            <person name="Quilez J."/>
            <person name="Marques-Bonet T."/>
            <person name="Raney B.J."/>
            <person name="Ingham P.W."/>
            <person name="Tay A."/>
            <person name="Hillier L.W."/>
            <person name="Minx P."/>
            <person name="Boehm T."/>
            <person name="Wilson R.K."/>
            <person name="Brenner S."/>
            <person name="Warren W.C."/>
        </authorList>
    </citation>
    <scope>NUCLEOTIDE SEQUENCE</scope>
    <source>
        <tissue evidence="13">Intestine</tissue>
    </source>
</reference>
<dbReference type="InterPro" id="IPR027786">
    <property type="entry name" value="Nse4/EID"/>
</dbReference>
<evidence type="ECO:0000256" key="8">
    <source>
        <dbReference type="ARBA" id="ARBA00023242"/>
    </source>
</evidence>
<keyword evidence="6 9" id="KW-0233">DNA recombination</keyword>
<dbReference type="PANTHER" id="PTHR16140">
    <property type="entry name" value="NON-STRUCTURAL MAINTENANCE OF CHROMOSOMES ELEMENT 4"/>
    <property type="match status" value="1"/>
</dbReference>
<dbReference type="InterPro" id="IPR014854">
    <property type="entry name" value="Nse4_C"/>
</dbReference>
<dbReference type="GO" id="GO:0006281">
    <property type="term" value="P:DNA repair"/>
    <property type="evidence" value="ECO:0007669"/>
    <property type="project" value="UniProtKB-UniRule"/>
</dbReference>
<dbReference type="GO" id="GO:0030915">
    <property type="term" value="C:Smc5-Smc6 complex"/>
    <property type="evidence" value="ECO:0007669"/>
    <property type="project" value="UniProtKB-UniRule"/>
</dbReference>
<feature type="domain" description="Non-structural maintenance of chromosome element 4 C-terminal" evidence="11">
    <location>
        <begin position="273"/>
        <end position="359"/>
    </location>
</feature>
<evidence type="ECO:0000256" key="1">
    <source>
        <dbReference type="ARBA" id="ARBA00004123"/>
    </source>
</evidence>
<feature type="region of interest" description="Disordered" evidence="10">
    <location>
        <begin position="1"/>
        <end position="45"/>
    </location>
</feature>
<dbReference type="Pfam" id="PF15412">
    <property type="entry name" value="Nse4-Nse3_bdg"/>
    <property type="match status" value="1"/>
</dbReference>
<proteinExistence type="evidence at transcript level"/>
<evidence type="ECO:0000256" key="9">
    <source>
        <dbReference type="RuleBase" id="RU365071"/>
    </source>
</evidence>
<evidence type="ECO:0000256" key="4">
    <source>
        <dbReference type="ARBA" id="ARBA00022763"/>
    </source>
</evidence>
<keyword evidence="5" id="KW-0158">Chromosome</keyword>
<evidence type="ECO:0000259" key="12">
    <source>
        <dbReference type="Pfam" id="PF15412"/>
    </source>
</evidence>